<dbReference type="AlphaFoldDB" id="A0A9W9YRX2"/>
<evidence type="ECO:0000256" key="7">
    <source>
        <dbReference type="ARBA" id="ARBA00023157"/>
    </source>
</evidence>
<organism evidence="18 19">
    <name type="scientific">Desmophyllum pertusum</name>
    <dbReference type="NCBI Taxonomy" id="174260"/>
    <lineage>
        <taxon>Eukaryota</taxon>
        <taxon>Metazoa</taxon>
        <taxon>Cnidaria</taxon>
        <taxon>Anthozoa</taxon>
        <taxon>Hexacorallia</taxon>
        <taxon>Scleractinia</taxon>
        <taxon>Caryophylliina</taxon>
        <taxon>Caryophylliidae</taxon>
        <taxon>Desmophyllum</taxon>
    </lineage>
</organism>
<dbReference type="Gene3D" id="2.60.40.10">
    <property type="entry name" value="Immunoglobulins"/>
    <property type="match status" value="4"/>
</dbReference>
<dbReference type="SMART" id="SM00255">
    <property type="entry name" value="TIR"/>
    <property type="match status" value="1"/>
</dbReference>
<comment type="function">
    <text evidence="13">Counteracts the antiviral effects of host IFN-alpha/beta and key IFN-inducible proteins involved in viral RNA degradation suxh as host OAS1. Acts as a soluble IFN-alpha receptor and thus inhibits the interaction between host IFN-alpha and its receptor.</text>
</comment>
<evidence type="ECO:0000259" key="16">
    <source>
        <dbReference type="PROSITE" id="PS50104"/>
    </source>
</evidence>
<evidence type="ECO:0000256" key="8">
    <source>
        <dbReference type="ARBA" id="ARBA00023180"/>
    </source>
</evidence>
<dbReference type="Pfam" id="PF00047">
    <property type="entry name" value="ig"/>
    <property type="match status" value="1"/>
</dbReference>
<feature type="domain" description="Ig-like" evidence="17">
    <location>
        <begin position="124"/>
        <end position="214"/>
    </location>
</feature>
<dbReference type="FunFam" id="2.60.40.10:FF:000107">
    <property type="entry name" value="Myosin, light chain kinase a"/>
    <property type="match status" value="1"/>
</dbReference>
<dbReference type="InterPro" id="IPR013783">
    <property type="entry name" value="Ig-like_fold"/>
</dbReference>
<evidence type="ECO:0000313" key="18">
    <source>
        <dbReference type="EMBL" id="KAJ7365197.1"/>
    </source>
</evidence>
<accession>A0A9W9YRX2</accession>
<dbReference type="InterPro" id="IPR000157">
    <property type="entry name" value="TIR_dom"/>
</dbReference>
<comment type="caution">
    <text evidence="18">The sequence shown here is derived from an EMBL/GenBank/DDBJ whole genome shotgun (WGS) entry which is preliminary data.</text>
</comment>
<dbReference type="InterPro" id="IPR015621">
    <property type="entry name" value="IL-1_rcpt_fam"/>
</dbReference>
<evidence type="ECO:0000313" key="19">
    <source>
        <dbReference type="Proteomes" id="UP001163046"/>
    </source>
</evidence>
<comment type="similarity">
    <text evidence="1">Belongs to the interleukin-1 receptor family.</text>
</comment>
<evidence type="ECO:0000256" key="9">
    <source>
        <dbReference type="ARBA" id="ARBA00023258"/>
    </source>
</evidence>
<feature type="signal peptide" evidence="15">
    <location>
        <begin position="1"/>
        <end position="19"/>
    </location>
</feature>
<dbReference type="Pfam" id="PF13927">
    <property type="entry name" value="Ig_3"/>
    <property type="match status" value="1"/>
</dbReference>
<keyword evidence="9" id="KW-0922">Interferon antiviral system evasion</keyword>
<evidence type="ECO:0000256" key="11">
    <source>
        <dbReference type="ARBA" id="ARBA00038761"/>
    </source>
</evidence>
<evidence type="ECO:0000256" key="13">
    <source>
        <dbReference type="ARBA" id="ARBA00045444"/>
    </source>
</evidence>
<dbReference type="PROSITE" id="PS50104">
    <property type="entry name" value="TIR"/>
    <property type="match status" value="1"/>
</dbReference>
<dbReference type="InterPro" id="IPR007110">
    <property type="entry name" value="Ig-like_dom"/>
</dbReference>
<keyword evidence="6" id="KW-0520">NAD</keyword>
<evidence type="ECO:0000256" key="3">
    <source>
        <dbReference type="ARBA" id="ARBA00022632"/>
    </source>
</evidence>
<dbReference type="Gene3D" id="3.40.50.10140">
    <property type="entry name" value="Toll/interleukin-1 receptor homology (TIR) domain"/>
    <property type="match status" value="1"/>
</dbReference>
<dbReference type="Proteomes" id="UP001163046">
    <property type="component" value="Unassembled WGS sequence"/>
</dbReference>
<dbReference type="GO" id="GO:0007165">
    <property type="term" value="P:signal transduction"/>
    <property type="evidence" value="ECO:0007669"/>
    <property type="project" value="InterPro"/>
</dbReference>
<protein>
    <recommendedName>
        <fullName evidence="12">Soluble interferon alpha/beta receptor OPG204</fullName>
    </recommendedName>
</protein>
<keyword evidence="14" id="KW-1133">Transmembrane helix</keyword>
<proteinExistence type="inferred from homology"/>
<dbReference type="PROSITE" id="PS50835">
    <property type="entry name" value="IG_LIKE"/>
    <property type="match status" value="4"/>
</dbReference>
<dbReference type="PANTHER" id="PTHR11890">
    <property type="entry name" value="INTERLEUKIN-1 RECEPTOR FAMILY MEMBER"/>
    <property type="match status" value="1"/>
</dbReference>
<keyword evidence="5" id="KW-0945">Host-virus interaction</keyword>
<keyword evidence="2" id="KW-0244">Early protein</keyword>
<name>A0A9W9YRX2_9CNID</name>
<dbReference type="OrthoDB" id="1421090at2759"/>
<evidence type="ECO:0000256" key="6">
    <source>
        <dbReference type="ARBA" id="ARBA00023027"/>
    </source>
</evidence>
<dbReference type="InterPro" id="IPR003598">
    <property type="entry name" value="Ig_sub2"/>
</dbReference>
<keyword evidence="15" id="KW-0732">Signal</keyword>
<evidence type="ECO:0000256" key="15">
    <source>
        <dbReference type="SAM" id="SignalP"/>
    </source>
</evidence>
<feature type="domain" description="Ig-like" evidence="17">
    <location>
        <begin position="226"/>
        <end position="324"/>
    </location>
</feature>
<dbReference type="Pfam" id="PF07679">
    <property type="entry name" value="I-set"/>
    <property type="match status" value="1"/>
</dbReference>
<dbReference type="SUPFAM" id="SSF48726">
    <property type="entry name" value="Immunoglobulin"/>
    <property type="match status" value="4"/>
</dbReference>
<keyword evidence="19" id="KW-1185">Reference proteome</keyword>
<evidence type="ECO:0000259" key="17">
    <source>
        <dbReference type="PROSITE" id="PS50835"/>
    </source>
</evidence>
<evidence type="ECO:0000256" key="4">
    <source>
        <dbReference type="ARBA" id="ARBA00022801"/>
    </source>
</evidence>
<dbReference type="InterPro" id="IPR013151">
    <property type="entry name" value="Immunoglobulin_dom"/>
</dbReference>
<feature type="domain" description="Ig-like" evidence="17">
    <location>
        <begin position="25"/>
        <end position="106"/>
    </location>
</feature>
<dbReference type="GO" id="GO:0016787">
    <property type="term" value="F:hydrolase activity"/>
    <property type="evidence" value="ECO:0007669"/>
    <property type="project" value="UniProtKB-KW"/>
</dbReference>
<evidence type="ECO:0000256" key="1">
    <source>
        <dbReference type="ARBA" id="ARBA00009752"/>
    </source>
</evidence>
<evidence type="ECO:0000256" key="14">
    <source>
        <dbReference type="SAM" id="Phobius"/>
    </source>
</evidence>
<dbReference type="InterPro" id="IPR035897">
    <property type="entry name" value="Toll_tir_struct_dom_sf"/>
</dbReference>
<dbReference type="CDD" id="cd00096">
    <property type="entry name" value="Ig"/>
    <property type="match status" value="2"/>
</dbReference>
<keyword evidence="8" id="KW-0325">Glycoprotein</keyword>
<keyword evidence="5" id="KW-1114">Inhibition of host interferon signaling pathway by virus</keyword>
<dbReference type="InterPro" id="IPR013098">
    <property type="entry name" value="Ig_I-set"/>
</dbReference>
<dbReference type="PANTHER" id="PTHR11890:SF44">
    <property type="entry name" value="X-LINKED INTERLEUKIN-1 RECEPTOR ACCESSORY PROTEIN-LIKE 2"/>
    <property type="match status" value="1"/>
</dbReference>
<evidence type="ECO:0000256" key="12">
    <source>
        <dbReference type="ARBA" id="ARBA00041012"/>
    </source>
</evidence>
<keyword evidence="14" id="KW-0812">Transmembrane</keyword>
<feature type="domain" description="Ig-like" evidence="17">
    <location>
        <begin position="332"/>
        <end position="432"/>
    </location>
</feature>
<dbReference type="InterPro" id="IPR036179">
    <property type="entry name" value="Ig-like_dom_sf"/>
</dbReference>
<comment type="subunit">
    <text evidence="11">Interacts with host IFNA1.</text>
</comment>
<dbReference type="SMART" id="SM00409">
    <property type="entry name" value="IG"/>
    <property type="match status" value="4"/>
</dbReference>
<reference evidence="18" key="1">
    <citation type="submission" date="2023-01" db="EMBL/GenBank/DDBJ databases">
        <title>Genome assembly of the deep-sea coral Lophelia pertusa.</title>
        <authorList>
            <person name="Herrera S."/>
            <person name="Cordes E."/>
        </authorList>
    </citation>
    <scope>NUCLEOTIDE SEQUENCE</scope>
    <source>
        <strain evidence="18">USNM1676648</strain>
        <tissue evidence="18">Polyp</tissue>
    </source>
</reference>
<dbReference type="EMBL" id="MU827304">
    <property type="protein sequence ID" value="KAJ7365197.1"/>
    <property type="molecule type" value="Genomic_DNA"/>
</dbReference>
<evidence type="ECO:0000256" key="2">
    <source>
        <dbReference type="ARBA" id="ARBA00022518"/>
    </source>
</evidence>
<gene>
    <name evidence="18" type="ORF">OS493_007848</name>
</gene>
<keyword evidence="4" id="KW-0378">Hydrolase</keyword>
<dbReference type="SMART" id="SM00408">
    <property type="entry name" value="IGc2"/>
    <property type="match status" value="3"/>
</dbReference>
<dbReference type="SUPFAM" id="SSF52200">
    <property type="entry name" value="Toll/Interleukin receptor TIR domain"/>
    <property type="match status" value="1"/>
</dbReference>
<keyword evidence="3" id="KW-1090">Inhibition of host innate immune response by virus</keyword>
<evidence type="ECO:0000256" key="10">
    <source>
        <dbReference type="ARBA" id="ARBA00023319"/>
    </source>
</evidence>
<keyword evidence="10" id="KW-0393">Immunoglobulin domain</keyword>
<evidence type="ECO:0000256" key="5">
    <source>
        <dbReference type="ARBA" id="ARBA00022830"/>
    </source>
</evidence>
<feature type="transmembrane region" description="Helical" evidence="14">
    <location>
        <begin position="451"/>
        <end position="473"/>
    </location>
</feature>
<keyword evidence="14" id="KW-0472">Membrane</keyword>
<feature type="chain" id="PRO_5040972657" description="Soluble interferon alpha/beta receptor OPG204" evidence="15">
    <location>
        <begin position="20"/>
        <end position="642"/>
    </location>
</feature>
<keyword evidence="7" id="KW-1015">Disulfide bond</keyword>
<dbReference type="GO" id="GO:0039502">
    <property type="term" value="P:symbiont-mediated suppression of host type I interferon-mediated signaling pathway"/>
    <property type="evidence" value="ECO:0007669"/>
    <property type="project" value="UniProtKB-KW"/>
</dbReference>
<keyword evidence="5" id="KW-0899">Viral immunoevasion</keyword>
<dbReference type="PRINTS" id="PR01537">
    <property type="entry name" value="INTRLKN1R1F"/>
</dbReference>
<dbReference type="Pfam" id="PF13676">
    <property type="entry name" value="TIR_2"/>
    <property type="match status" value="1"/>
</dbReference>
<sequence length="642" mass="73678">MFSRILIFTVAILIAGSSATDDIIARIHVHPNTTTFDPGDNVTLTCLVEHGGPADVINWYKDYRPISFHKHSNSSWWTEISLINVTKDDAGKYRCTVKNKDEMDTDFIHLHVNAYSLLSLQGVPRIKYIDEQVNIIKDEEELIVCQADGWPPPLITWKRNNVEIKDDDNYDIRALPSQNQVILKIRSANENNAGDYTCEASNTFGKTHQTIIVNVFDRPSKPVNRPTQILVNSHYMIASTGSNVTLQCEVLYVRWRFTWWSWEFNGTTIYNQNPSHHLTSLVTFDDGHMTMVLDIFNVSESDSGFYDCNTLHSRWDMRDRITLIVGEKDNLQNISTNWKTVQAAANSQVQLKCTASYLAFTEADTLWMFEGVILNETDSRYKTNRNKLNSSDITRTEQMSLWISNVFDSHFGNYSCAVNTSLGMSSETILLVQMTTEKEFSSDAKAGKSSLLIVLFPVLTGGLLLALTALAYIRKLLRKRHEWKLQGTGSDGEMKYDVFVTFSNKDRLWVTNNLTPLLERNRLKYCIHSRDFELGRALVDNMAESVYSSRKVLAVMSKNYMDSKFCRGELEMALHRSKIAHEGSLLVVRIDGIKKKKLPKALREQTFVDFQNNRKERDSWEKKLLRFLVESKVNQTRYITKL</sequence>
<feature type="domain" description="TIR" evidence="16">
    <location>
        <begin position="494"/>
        <end position="629"/>
    </location>
</feature>
<dbReference type="InterPro" id="IPR003599">
    <property type="entry name" value="Ig_sub"/>
</dbReference>